<evidence type="ECO:0000256" key="5">
    <source>
        <dbReference type="ARBA" id="ARBA00023244"/>
    </source>
</evidence>
<dbReference type="GO" id="GO:0005737">
    <property type="term" value="C:cytoplasm"/>
    <property type="evidence" value="ECO:0007669"/>
    <property type="project" value="UniProtKB-SubCell"/>
</dbReference>
<dbReference type="Proteomes" id="UP000247465">
    <property type="component" value="Chromosome"/>
</dbReference>
<dbReference type="NCBIfam" id="TIGR00109">
    <property type="entry name" value="hemH"/>
    <property type="match status" value="1"/>
</dbReference>
<comment type="pathway">
    <text evidence="7">Porphyrin-containing compound metabolism; protoheme biosynthesis; protoheme from protoporphyrin-IX: step 1/1.</text>
</comment>
<feature type="binding site" evidence="7">
    <location>
        <position position="189"/>
    </location>
    <ligand>
        <name>Fe(2+)</name>
        <dbReference type="ChEBI" id="CHEBI:29033"/>
    </ligand>
</feature>
<dbReference type="KEGG" id="mtar:DF168_01591"/>
<dbReference type="GO" id="GO:0006783">
    <property type="term" value="P:heme biosynthetic process"/>
    <property type="evidence" value="ECO:0007669"/>
    <property type="project" value="UniProtKB-UniRule"/>
</dbReference>
<dbReference type="CDD" id="cd03411">
    <property type="entry name" value="Ferrochelatase_N"/>
    <property type="match status" value="1"/>
</dbReference>
<organism evidence="9 10">
    <name type="scientific">Candidatus Moanibacter tarae</name>
    <dbReference type="NCBI Taxonomy" id="2200854"/>
    <lineage>
        <taxon>Bacteria</taxon>
        <taxon>Pseudomonadati</taxon>
        <taxon>Verrucomicrobiota</taxon>
        <taxon>Opitutia</taxon>
        <taxon>Puniceicoccales</taxon>
        <taxon>Puniceicoccales incertae sedis</taxon>
        <taxon>Candidatus Moanibacter</taxon>
    </lineage>
</organism>
<dbReference type="InterPro" id="IPR033659">
    <property type="entry name" value="Ferrochelatase_N"/>
</dbReference>
<dbReference type="EMBL" id="CP029803">
    <property type="protein sequence ID" value="AWT60382.1"/>
    <property type="molecule type" value="Genomic_DNA"/>
</dbReference>
<comment type="catalytic activity">
    <reaction evidence="7">
        <text>heme b + 2 H(+) = protoporphyrin IX + Fe(2+)</text>
        <dbReference type="Rhea" id="RHEA:22584"/>
        <dbReference type="ChEBI" id="CHEBI:15378"/>
        <dbReference type="ChEBI" id="CHEBI:29033"/>
        <dbReference type="ChEBI" id="CHEBI:57306"/>
        <dbReference type="ChEBI" id="CHEBI:60344"/>
        <dbReference type="EC" id="4.98.1.1"/>
    </reaction>
</comment>
<dbReference type="InterPro" id="IPR001015">
    <property type="entry name" value="Ferrochelatase"/>
</dbReference>
<dbReference type="EC" id="4.98.1.1" evidence="7"/>
<protein>
    <recommendedName>
        <fullName evidence="7">Ferrochelatase</fullName>
        <ecNumber evidence="7">4.98.1.1</ecNumber>
    </recommendedName>
    <alternativeName>
        <fullName evidence="7">Heme synthase</fullName>
    </alternativeName>
    <alternativeName>
        <fullName evidence="7">Protoheme ferro-lyase</fullName>
    </alternativeName>
</protein>
<keyword evidence="7" id="KW-0963">Cytoplasm</keyword>
<accession>A0A2Z4AQY0</accession>
<evidence type="ECO:0000256" key="4">
    <source>
        <dbReference type="ARBA" id="ARBA00023239"/>
    </source>
</evidence>
<dbReference type="SUPFAM" id="SSF53800">
    <property type="entry name" value="Chelatase"/>
    <property type="match status" value="1"/>
</dbReference>
<dbReference type="InterPro" id="IPR033644">
    <property type="entry name" value="Ferrochelatase_C"/>
</dbReference>
<dbReference type="PANTHER" id="PTHR11108">
    <property type="entry name" value="FERROCHELATASE"/>
    <property type="match status" value="1"/>
</dbReference>
<comment type="catalytic activity">
    <reaction evidence="6">
        <text>Fe-coproporphyrin III + 2 H(+) = coproporphyrin III + Fe(2+)</text>
        <dbReference type="Rhea" id="RHEA:49572"/>
        <dbReference type="ChEBI" id="CHEBI:15378"/>
        <dbReference type="ChEBI" id="CHEBI:29033"/>
        <dbReference type="ChEBI" id="CHEBI:68438"/>
        <dbReference type="ChEBI" id="CHEBI:131725"/>
        <dbReference type="EC" id="4.99.1.9"/>
    </reaction>
    <physiologicalReaction direction="right-to-left" evidence="6">
        <dbReference type="Rhea" id="RHEA:49574"/>
    </physiologicalReaction>
</comment>
<dbReference type="UniPathway" id="UPA00252">
    <property type="reaction ID" value="UER00325"/>
</dbReference>
<dbReference type="GO" id="GO:0004325">
    <property type="term" value="F:ferrochelatase activity"/>
    <property type="evidence" value="ECO:0007669"/>
    <property type="project" value="UniProtKB-UniRule"/>
</dbReference>
<keyword evidence="3 7" id="KW-0350">Heme biosynthesis</keyword>
<keyword evidence="4 7" id="KW-0456">Lyase</keyword>
<evidence type="ECO:0000256" key="7">
    <source>
        <dbReference type="HAMAP-Rule" id="MF_00323"/>
    </source>
</evidence>
<gene>
    <name evidence="7 9" type="primary">hemH</name>
    <name evidence="9" type="ORF">DF168_01591</name>
</gene>
<proteinExistence type="inferred from homology"/>
<dbReference type="Pfam" id="PF00762">
    <property type="entry name" value="Ferrochelatase"/>
    <property type="match status" value="1"/>
</dbReference>
<evidence type="ECO:0000313" key="10">
    <source>
        <dbReference type="Proteomes" id="UP000247465"/>
    </source>
</evidence>
<dbReference type="AlphaFoldDB" id="A0A2Z4AQY0"/>
<comment type="similarity">
    <text evidence="1 7 8">Belongs to the ferrochelatase family.</text>
</comment>
<evidence type="ECO:0000256" key="2">
    <source>
        <dbReference type="ARBA" id="ARBA00023004"/>
    </source>
</evidence>
<reference evidence="9 10" key="1">
    <citation type="submission" date="2018-06" db="EMBL/GenBank/DDBJ databases">
        <title>Draft Genome Sequence of a Novel Marine Bacterium Related to the Verrucomicrobia.</title>
        <authorList>
            <person name="Vosseberg J."/>
            <person name="Martijn J."/>
            <person name="Ettema T.J.G."/>
        </authorList>
    </citation>
    <scope>NUCLEOTIDE SEQUENCE [LARGE SCALE GENOMIC DNA]</scope>
    <source>
        <strain evidence="9">TARA_B100001123</strain>
    </source>
</reference>
<keyword evidence="5 7" id="KW-0627">Porphyrin biosynthesis</keyword>
<comment type="subcellular location">
    <subcellularLocation>
        <location evidence="7">Cytoplasm</location>
    </subcellularLocation>
</comment>
<dbReference type="HAMAP" id="MF_00323">
    <property type="entry name" value="Ferrochelatase"/>
    <property type="match status" value="1"/>
</dbReference>
<dbReference type="GO" id="GO:0046872">
    <property type="term" value="F:metal ion binding"/>
    <property type="evidence" value="ECO:0007669"/>
    <property type="project" value="UniProtKB-KW"/>
</dbReference>
<comment type="function">
    <text evidence="7">Catalyzes the ferrous insertion into protoporphyrin IX.</text>
</comment>
<keyword evidence="2 7" id="KW-0408">Iron</keyword>
<evidence type="ECO:0000256" key="6">
    <source>
        <dbReference type="ARBA" id="ARBA00024536"/>
    </source>
</evidence>
<dbReference type="PANTHER" id="PTHR11108:SF1">
    <property type="entry name" value="FERROCHELATASE, MITOCHONDRIAL"/>
    <property type="match status" value="1"/>
</dbReference>
<sequence>MTSKAVILLNLGSPDSPTIKDVRRYLKEFLSDKRVVDLPLPFRLLVLYLKILPSRPKNTAEAYSKIWTETGSPLITMSKRQRELVQEQLDIPIALAMRYGRPSVQETIESLIAQGCKDLFVIPLYPQYAMSSYETASVQVSCVVNKLKPDLKVTTLPPFYRDPDYIEAIYNRISPSLSSEFDMLLLSFHGVPERHLHKTDPSNTYCLSFPGCCYQSHPAHATCYRHQCLHTAAALFQKTNLPKSKCSIAFQSRLGKKPWLTPYTDLELERLAHQGVKKLLVACPAFVSDCLETLEEIGIRGKDIFESAGGESLTLIPCLNDHPSWIRFLVNKIESWLDSG</sequence>
<dbReference type="CDD" id="cd00419">
    <property type="entry name" value="Ferrochelatase_C"/>
    <property type="match status" value="1"/>
</dbReference>
<evidence type="ECO:0000256" key="1">
    <source>
        <dbReference type="ARBA" id="ARBA00007718"/>
    </source>
</evidence>
<evidence type="ECO:0000256" key="3">
    <source>
        <dbReference type="ARBA" id="ARBA00023133"/>
    </source>
</evidence>
<name>A0A2Z4AQY0_9BACT</name>
<keyword evidence="7" id="KW-0479">Metal-binding</keyword>
<feature type="binding site" evidence="7">
    <location>
        <position position="292"/>
    </location>
    <ligand>
        <name>Fe(2+)</name>
        <dbReference type="ChEBI" id="CHEBI:29033"/>
    </ligand>
</feature>
<evidence type="ECO:0000256" key="8">
    <source>
        <dbReference type="RuleBase" id="RU004185"/>
    </source>
</evidence>
<evidence type="ECO:0000313" key="9">
    <source>
        <dbReference type="EMBL" id="AWT60382.1"/>
    </source>
</evidence>
<dbReference type="Gene3D" id="3.40.50.1400">
    <property type="match status" value="2"/>
</dbReference>